<evidence type="ECO:0000259" key="1">
    <source>
        <dbReference type="Pfam" id="PF00078"/>
    </source>
</evidence>
<dbReference type="EMBL" id="QXGE01000871">
    <property type="protein sequence ID" value="KAE9302006.1"/>
    <property type="molecule type" value="Genomic_DNA"/>
</dbReference>
<evidence type="ECO:0000313" key="14">
    <source>
        <dbReference type="Proteomes" id="UP000437068"/>
    </source>
</evidence>
<dbReference type="Proteomes" id="UP000441208">
    <property type="component" value="Unassembled WGS sequence"/>
</dbReference>
<gene>
    <name evidence="10" type="ORF">PF001_g14195</name>
    <name evidence="9" type="ORF">PF002_g16286</name>
    <name evidence="8" type="ORF">PF004_g16996</name>
    <name evidence="7" type="ORF">PF005_g14744</name>
    <name evidence="6" type="ORF">PF006_g13881</name>
    <name evidence="5" type="ORF">PF007_g15065</name>
    <name evidence="11" type="ORF">PF008_g14765</name>
    <name evidence="2" type="ORF">PF009_g16411</name>
    <name evidence="4" type="ORF">PF010_g14500</name>
    <name evidence="3" type="ORF">PF011_g13726</name>
</gene>
<reference evidence="12 13" key="1">
    <citation type="submission" date="2018-08" db="EMBL/GenBank/DDBJ databases">
        <title>Genomic investigation of the strawberry pathogen Phytophthora fragariae indicates pathogenicity is determined by transcriptional variation in three key races.</title>
        <authorList>
            <person name="Adams T.M."/>
            <person name="Armitage A.D."/>
            <person name="Sobczyk M.K."/>
            <person name="Bates H.J."/>
            <person name="Dunwell J.M."/>
            <person name="Nellist C.F."/>
            <person name="Harrison R.J."/>
        </authorList>
    </citation>
    <scope>NUCLEOTIDE SEQUENCE [LARGE SCALE GENOMIC DNA]</scope>
    <source>
        <strain evidence="10 14">A4</strain>
        <strain evidence="9 15">BC-1</strain>
        <strain evidence="8 19">BC-23</strain>
        <strain evidence="7 13">NOV-27</strain>
        <strain evidence="6 16">NOV-5</strain>
        <strain evidence="5 17">NOV-71</strain>
        <strain evidence="11 20">NOV-77</strain>
        <strain evidence="2 12">NOV-9</strain>
        <strain evidence="4 21">ONT-3</strain>
        <strain evidence="3 18">SCRP245</strain>
    </source>
</reference>
<dbReference type="Proteomes" id="UP000437068">
    <property type="component" value="Unassembled WGS sequence"/>
</dbReference>
<evidence type="ECO:0000313" key="5">
    <source>
        <dbReference type="EMBL" id="KAE9101642.1"/>
    </source>
</evidence>
<name>A0A6A3XMD6_9STRA</name>
<dbReference type="EMBL" id="QXGB01000884">
    <property type="protein sequence ID" value="KAE9201975.1"/>
    <property type="molecule type" value="Genomic_DNA"/>
</dbReference>
<dbReference type="PANTHER" id="PTHR24559:SF444">
    <property type="entry name" value="REVERSE TRANSCRIPTASE DOMAIN-CONTAINING PROTEIN"/>
    <property type="match status" value="1"/>
</dbReference>
<dbReference type="Proteomes" id="UP000440367">
    <property type="component" value="Unassembled WGS sequence"/>
</dbReference>
<dbReference type="AlphaFoldDB" id="A0A6A3XMD6"/>
<evidence type="ECO:0000313" key="18">
    <source>
        <dbReference type="Proteomes" id="UP000460718"/>
    </source>
</evidence>
<dbReference type="Proteomes" id="UP000429523">
    <property type="component" value="Unassembled WGS sequence"/>
</dbReference>
<dbReference type="EMBL" id="QXGF01000998">
    <property type="protein sequence ID" value="KAE8933579.1"/>
    <property type="molecule type" value="Genomic_DNA"/>
</dbReference>
<evidence type="ECO:0000313" key="11">
    <source>
        <dbReference type="EMBL" id="KAE9332798.1"/>
    </source>
</evidence>
<dbReference type="InterPro" id="IPR043502">
    <property type="entry name" value="DNA/RNA_pol_sf"/>
</dbReference>
<dbReference type="InterPro" id="IPR000477">
    <property type="entry name" value="RT_dom"/>
</dbReference>
<evidence type="ECO:0000313" key="3">
    <source>
        <dbReference type="EMBL" id="KAE9001479.1"/>
    </source>
</evidence>
<proteinExistence type="predicted"/>
<sequence length="135" mass="15454">MVRESKSPHSSPTFCVRKPNGKWRVVHAFNKLSAATIPASTPIPRKDVLQSNMPGCTIICALDMVDGYYQMLMRESDIPLTAVSTPRGMLWEWLAKRQGLSNAPATFNRLVIHLFRSMRQFVQTYFDDIFVHRRA</sequence>
<dbReference type="Proteomes" id="UP000476176">
    <property type="component" value="Unassembled WGS sequence"/>
</dbReference>
<evidence type="ECO:0000313" key="9">
    <source>
        <dbReference type="EMBL" id="KAE9219121.1"/>
    </source>
</evidence>
<evidence type="ECO:0000313" key="2">
    <source>
        <dbReference type="EMBL" id="KAE8933579.1"/>
    </source>
</evidence>
<evidence type="ECO:0000313" key="19">
    <source>
        <dbReference type="Proteomes" id="UP000476176"/>
    </source>
</evidence>
<dbReference type="Proteomes" id="UP000440732">
    <property type="component" value="Unassembled WGS sequence"/>
</dbReference>
<evidence type="ECO:0000313" key="12">
    <source>
        <dbReference type="Proteomes" id="UP000429523"/>
    </source>
</evidence>
<dbReference type="OrthoDB" id="1924993at2759"/>
<dbReference type="InterPro" id="IPR053134">
    <property type="entry name" value="RNA-dir_DNA_polymerase"/>
</dbReference>
<dbReference type="EMBL" id="QXGD01000956">
    <property type="protein sequence ID" value="KAE9219121.1"/>
    <property type="molecule type" value="Genomic_DNA"/>
</dbReference>
<organism evidence="7 13">
    <name type="scientific">Phytophthora fragariae</name>
    <dbReference type="NCBI Taxonomy" id="53985"/>
    <lineage>
        <taxon>Eukaryota</taxon>
        <taxon>Sar</taxon>
        <taxon>Stramenopiles</taxon>
        <taxon>Oomycota</taxon>
        <taxon>Peronosporomycetes</taxon>
        <taxon>Peronosporales</taxon>
        <taxon>Peronosporaceae</taxon>
        <taxon>Phytophthora</taxon>
    </lineage>
</organism>
<dbReference type="Proteomes" id="UP000433483">
    <property type="component" value="Unassembled WGS sequence"/>
</dbReference>
<dbReference type="Pfam" id="PF00078">
    <property type="entry name" value="RVT_1"/>
    <property type="match status" value="1"/>
</dbReference>
<dbReference type="Proteomes" id="UP000486351">
    <property type="component" value="Unassembled WGS sequence"/>
</dbReference>
<dbReference type="PANTHER" id="PTHR24559">
    <property type="entry name" value="TRANSPOSON TY3-I GAG-POL POLYPROTEIN"/>
    <property type="match status" value="1"/>
</dbReference>
<dbReference type="EMBL" id="QXFW01000859">
    <property type="protein sequence ID" value="KAE9001479.1"/>
    <property type="molecule type" value="Genomic_DNA"/>
</dbReference>
<comment type="caution">
    <text evidence="7">The sequence shown here is derived from an EMBL/GenBank/DDBJ whole genome shotgun (WGS) entry which is preliminary data.</text>
</comment>
<evidence type="ECO:0000313" key="10">
    <source>
        <dbReference type="EMBL" id="KAE9302006.1"/>
    </source>
</evidence>
<evidence type="ECO:0000313" key="6">
    <source>
        <dbReference type="EMBL" id="KAE9138825.1"/>
    </source>
</evidence>
<dbReference type="EMBL" id="QXFZ01000906">
    <property type="protein sequence ID" value="KAE9101642.1"/>
    <property type="molecule type" value="Genomic_DNA"/>
</dbReference>
<evidence type="ECO:0000313" key="16">
    <source>
        <dbReference type="Proteomes" id="UP000440732"/>
    </source>
</evidence>
<evidence type="ECO:0000313" key="7">
    <source>
        <dbReference type="EMBL" id="KAE9201975.1"/>
    </source>
</evidence>
<dbReference type="EMBL" id="QXGC01001243">
    <property type="protein sequence ID" value="KAE9207570.1"/>
    <property type="molecule type" value="Genomic_DNA"/>
</dbReference>
<evidence type="ECO:0000313" key="13">
    <source>
        <dbReference type="Proteomes" id="UP000433483"/>
    </source>
</evidence>
<keyword evidence="13" id="KW-1185">Reference proteome</keyword>
<feature type="domain" description="Reverse transcriptase" evidence="1">
    <location>
        <begin position="16"/>
        <end position="132"/>
    </location>
</feature>
<evidence type="ECO:0000313" key="15">
    <source>
        <dbReference type="Proteomes" id="UP000440367"/>
    </source>
</evidence>
<evidence type="ECO:0000313" key="8">
    <source>
        <dbReference type="EMBL" id="KAE9207570.1"/>
    </source>
</evidence>
<evidence type="ECO:0000313" key="4">
    <source>
        <dbReference type="EMBL" id="KAE9101291.1"/>
    </source>
</evidence>
<dbReference type="SUPFAM" id="SSF56672">
    <property type="entry name" value="DNA/RNA polymerases"/>
    <property type="match status" value="1"/>
</dbReference>
<dbReference type="Gene3D" id="3.10.10.10">
    <property type="entry name" value="HIV Type 1 Reverse Transcriptase, subunit A, domain 1"/>
    <property type="match status" value="1"/>
</dbReference>
<dbReference type="CDD" id="cd01647">
    <property type="entry name" value="RT_LTR"/>
    <property type="match status" value="1"/>
</dbReference>
<dbReference type="EMBL" id="QXGA01000844">
    <property type="protein sequence ID" value="KAE9138825.1"/>
    <property type="molecule type" value="Genomic_DNA"/>
</dbReference>
<evidence type="ECO:0000313" key="21">
    <source>
        <dbReference type="Proteomes" id="UP000488956"/>
    </source>
</evidence>
<dbReference type="Proteomes" id="UP000488956">
    <property type="component" value="Unassembled WGS sequence"/>
</dbReference>
<dbReference type="EMBL" id="QXFX01000899">
    <property type="protein sequence ID" value="KAE9101291.1"/>
    <property type="molecule type" value="Genomic_DNA"/>
</dbReference>
<dbReference type="EMBL" id="QXFY01000930">
    <property type="protein sequence ID" value="KAE9332798.1"/>
    <property type="molecule type" value="Genomic_DNA"/>
</dbReference>
<evidence type="ECO:0000313" key="20">
    <source>
        <dbReference type="Proteomes" id="UP000486351"/>
    </source>
</evidence>
<protein>
    <recommendedName>
        <fullName evidence="1">Reverse transcriptase domain-containing protein</fullName>
    </recommendedName>
</protein>
<evidence type="ECO:0000313" key="17">
    <source>
        <dbReference type="Proteomes" id="UP000441208"/>
    </source>
</evidence>
<accession>A0A6A3XMD6</accession>
<dbReference type="Proteomes" id="UP000460718">
    <property type="component" value="Unassembled WGS sequence"/>
</dbReference>